<gene>
    <name evidence="1" type="ORF">MQE36_15110</name>
</gene>
<dbReference type="Gene3D" id="3.40.50.12780">
    <property type="entry name" value="N-terminal domain of ligase-like"/>
    <property type="match status" value="1"/>
</dbReference>
<keyword evidence="2" id="KW-1185">Reference proteome</keyword>
<evidence type="ECO:0000313" key="1">
    <source>
        <dbReference type="EMBL" id="UNY98402.1"/>
    </source>
</evidence>
<protein>
    <submittedName>
        <fullName evidence="1">CoF synthetase</fullName>
    </submittedName>
</protein>
<proteinExistence type="predicted"/>
<organism evidence="1 2">
    <name type="scientific">Zhouia spongiae</name>
    <dbReference type="NCBI Taxonomy" id="2202721"/>
    <lineage>
        <taxon>Bacteria</taxon>
        <taxon>Pseudomonadati</taxon>
        <taxon>Bacteroidota</taxon>
        <taxon>Flavobacteriia</taxon>
        <taxon>Flavobacteriales</taxon>
        <taxon>Flavobacteriaceae</taxon>
        <taxon>Zhouia</taxon>
    </lineage>
</organism>
<sequence length="448" mass="52708">MFEKLRGNFFWFCDLLQGGNIRSHYNQIKYLFEGRDDDLQRRQMQQQSIQNLINHAKDTVAYYKQYEKVKSITDFKVIDKNIIRDSYNDFLSDKYHMKSLKQVYTSGSTGTPFKVYQDKNKRRRNAADNLFFAEKSGYKIGEKLYYIRHWDQYNKKGLLEFWLKNMVMHPISSMADDDIEKLLDKIRKDKKNVNIISYASGLEKIAQFIKKTSPQKAPFHNIKSILSIAEAISETSKSILSDYFNTPVICRYSNVENGILSQQIVNKEDGYYINTASYYVEILDMNEDKVLPLGSMGRIVITDLYNYAMPMIRYDTGDIGQLECVADLNNKKLVLKKIEGRKSDMIYDTRGKHISSYTVYHLLKYSHIEQYQFIQANTKEYIFKLKVTPEFSSEKEIKREFKDYLGEDSKISFEYVNEIPLLSSGKRKFVVNNYHKHARKGMTEKNKT</sequence>
<dbReference type="SUPFAM" id="SSF56801">
    <property type="entry name" value="Acetyl-CoA synthetase-like"/>
    <property type="match status" value="1"/>
</dbReference>
<dbReference type="InterPro" id="IPR053158">
    <property type="entry name" value="CapK_Type1_Caps_Biosynth"/>
</dbReference>
<dbReference type="PANTHER" id="PTHR36932:SF1">
    <property type="entry name" value="CAPSULAR POLYSACCHARIDE BIOSYNTHESIS PROTEIN"/>
    <property type="match status" value="1"/>
</dbReference>
<dbReference type="Proteomes" id="UP000829476">
    <property type="component" value="Chromosome"/>
</dbReference>
<evidence type="ECO:0000313" key="2">
    <source>
        <dbReference type="Proteomes" id="UP000829476"/>
    </source>
</evidence>
<dbReference type="EMBL" id="CP094326">
    <property type="protein sequence ID" value="UNY98402.1"/>
    <property type="molecule type" value="Genomic_DNA"/>
</dbReference>
<accession>A0ABY3YLC6</accession>
<name>A0ABY3YLC6_9FLAO</name>
<dbReference type="RefSeq" id="WP_242936809.1">
    <property type="nucleotide sequence ID" value="NZ_CP094326.1"/>
</dbReference>
<reference evidence="1 2" key="1">
    <citation type="journal article" date="2018" name="Int. J. Syst. Evol. Microbiol.">
        <title>Zhouia spongiae sp. nov., isolated from a marine sponge.</title>
        <authorList>
            <person name="Zhuang L."/>
            <person name="Lin B."/>
            <person name="Qin F."/>
            <person name="Luo L."/>
        </authorList>
    </citation>
    <scope>NUCLEOTIDE SEQUENCE [LARGE SCALE GENOMIC DNA]</scope>
    <source>
        <strain evidence="1 2">HN-Y44</strain>
    </source>
</reference>
<dbReference type="PANTHER" id="PTHR36932">
    <property type="entry name" value="CAPSULAR POLYSACCHARIDE BIOSYNTHESIS PROTEIN"/>
    <property type="match status" value="1"/>
</dbReference>
<dbReference type="InterPro" id="IPR042099">
    <property type="entry name" value="ANL_N_sf"/>
</dbReference>